<gene>
    <name evidence="1" type="ORF">LXM26_17985</name>
</gene>
<dbReference type="InterPro" id="IPR011990">
    <property type="entry name" value="TPR-like_helical_dom_sf"/>
</dbReference>
<dbReference type="AlphaFoldDB" id="A0A9X1PM76"/>
<dbReference type="Proteomes" id="UP001139000">
    <property type="component" value="Unassembled WGS sequence"/>
</dbReference>
<dbReference type="Gene3D" id="1.25.40.10">
    <property type="entry name" value="Tetratricopeptide repeat domain"/>
    <property type="match status" value="1"/>
</dbReference>
<dbReference type="PANTHER" id="PTHR45588:SF1">
    <property type="entry name" value="WW DOMAIN-CONTAINING PROTEIN"/>
    <property type="match status" value="1"/>
</dbReference>
<name>A0A9X1PM76_9BACT</name>
<dbReference type="PANTHER" id="PTHR45588">
    <property type="entry name" value="TPR DOMAIN-CONTAINING PROTEIN"/>
    <property type="match status" value="1"/>
</dbReference>
<dbReference type="RefSeq" id="WP_234656409.1">
    <property type="nucleotide sequence ID" value="NZ_CP094997.1"/>
</dbReference>
<organism evidence="1 2">
    <name type="scientific">Dyadobacter chenwenxiniae</name>
    <dbReference type="NCBI Taxonomy" id="2906456"/>
    <lineage>
        <taxon>Bacteria</taxon>
        <taxon>Pseudomonadati</taxon>
        <taxon>Bacteroidota</taxon>
        <taxon>Cytophagia</taxon>
        <taxon>Cytophagales</taxon>
        <taxon>Spirosomataceae</taxon>
        <taxon>Dyadobacter</taxon>
    </lineage>
</organism>
<accession>A0A9X1PM76</accession>
<protein>
    <recommendedName>
        <fullName evidence="3">Tetratricopeptide repeat protein</fullName>
    </recommendedName>
</protein>
<sequence length="574" mass="64550">MKNIFLPFLLLPVIITAALLLRFNAFHLFETQNTEQNSIAICGSIPDSDVRAATNGKFISAMPGWGNYSYPVSTTNDSVQFYFDQGLNMYYSYHMKESLASFQEAARLEPACAMAYWGQALAMGPYYNAAHLYKKPENLGNVLKQMNQFASKGNKKAQALIAVMNQRYSADASDADRKELNVTYAAKTRGLISQFPEDLDIKMLFVDAVMLIHAWDFWNNDGTPKAWTNEVVRLSESVLKNNPNHPAALHYHIHLTEASRHPEVALPNADKLRDQLPGVAHMVHMSSHEYERNGLFLKGVDVNDRADAALLRYDSLAKNLSLVKHSPHYFAVQTYCAMSAGLYKTGMYAANRLRKTVTPVYENPYDQYLFMLPELTLVRLGKWDEILKDTTKLDPEWTYAALLRNFARGIAYVNTGAGDKAKAELRSLLQKAKDPVLTKRRVPFNSFTPIANIAGEILTAAIAFDDKKFDETIASLNKAVEIEDGLIYTEPNDWPIPARQFLGAYLLKMNKPAVAEKIYREDLIWNPGNGWSAIGLSQSLQAQKKTKELAKIERGYKQSFSAAEQLPTGSVFLR</sequence>
<evidence type="ECO:0000313" key="2">
    <source>
        <dbReference type="Proteomes" id="UP001139000"/>
    </source>
</evidence>
<dbReference type="EMBL" id="JAJTTC010000004">
    <property type="protein sequence ID" value="MCF0063406.1"/>
    <property type="molecule type" value="Genomic_DNA"/>
</dbReference>
<proteinExistence type="predicted"/>
<evidence type="ECO:0008006" key="3">
    <source>
        <dbReference type="Google" id="ProtNLM"/>
    </source>
</evidence>
<evidence type="ECO:0000313" key="1">
    <source>
        <dbReference type="EMBL" id="MCF0063406.1"/>
    </source>
</evidence>
<reference evidence="1" key="1">
    <citation type="submission" date="2021-12" db="EMBL/GenBank/DDBJ databases">
        <title>Novel species in genus Dyadobacter.</title>
        <authorList>
            <person name="Ma C."/>
        </authorList>
    </citation>
    <scope>NUCLEOTIDE SEQUENCE</scope>
    <source>
        <strain evidence="1">LJ419</strain>
    </source>
</reference>
<keyword evidence="2" id="KW-1185">Reference proteome</keyword>
<comment type="caution">
    <text evidence="1">The sequence shown here is derived from an EMBL/GenBank/DDBJ whole genome shotgun (WGS) entry which is preliminary data.</text>
</comment>
<dbReference type="SUPFAM" id="SSF48452">
    <property type="entry name" value="TPR-like"/>
    <property type="match status" value="1"/>
</dbReference>